<dbReference type="Gene3D" id="3.40.50.720">
    <property type="entry name" value="NAD(P)-binding Rossmann-like Domain"/>
    <property type="match status" value="1"/>
</dbReference>
<dbReference type="InterPro" id="IPR002204">
    <property type="entry name" value="3-OH-isobutyrate_DH-rel_CS"/>
</dbReference>
<dbReference type="GO" id="GO:0016054">
    <property type="term" value="P:organic acid catabolic process"/>
    <property type="evidence" value="ECO:0007669"/>
    <property type="project" value="UniProtKB-ARBA"/>
</dbReference>
<dbReference type="PANTHER" id="PTHR22981:SF7">
    <property type="entry name" value="3-HYDROXYISOBUTYRATE DEHYDROGENASE, MITOCHONDRIAL"/>
    <property type="match status" value="1"/>
</dbReference>
<dbReference type="PROSITE" id="PS00895">
    <property type="entry name" value="3_HYDROXYISOBUT_DH"/>
    <property type="match status" value="1"/>
</dbReference>
<proteinExistence type="predicted"/>
<dbReference type="SUPFAM" id="SSF48179">
    <property type="entry name" value="6-phosphogluconate dehydrogenase C-terminal domain-like"/>
    <property type="match status" value="1"/>
</dbReference>
<gene>
    <name evidence="6" type="ORF">GHK48_15625</name>
</gene>
<protein>
    <submittedName>
        <fullName evidence="6">NAD-binding protein</fullName>
    </submittedName>
</protein>
<dbReference type="EMBL" id="WISZ01000123">
    <property type="protein sequence ID" value="MQX09664.1"/>
    <property type="molecule type" value="Genomic_DNA"/>
</dbReference>
<evidence type="ECO:0000313" key="6">
    <source>
        <dbReference type="EMBL" id="MQX09664.1"/>
    </source>
</evidence>
<dbReference type="Proteomes" id="UP000466694">
    <property type="component" value="Unassembled WGS sequence"/>
</dbReference>
<feature type="active site" evidence="3">
    <location>
        <position position="171"/>
    </location>
</feature>
<dbReference type="InterPro" id="IPR036291">
    <property type="entry name" value="NAD(P)-bd_dom_sf"/>
</dbReference>
<evidence type="ECO:0000259" key="4">
    <source>
        <dbReference type="Pfam" id="PF03446"/>
    </source>
</evidence>
<dbReference type="Pfam" id="PF03446">
    <property type="entry name" value="NAD_binding_2"/>
    <property type="match status" value="1"/>
</dbReference>
<dbReference type="Gene3D" id="1.10.1040.10">
    <property type="entry name" value="N-(1-d-carboxylethyl)-l-norvaline Dehydrogenase, domain 2"/>
    <property type="match status" value="1"/>
</dbReference>
<comment type="caution">
    <text evidence="6">The sequence shown here is derived from an EMBL/GenBank/DDBJ whole genome shotgun (WGS) entry which is preliminary data.</text>
</comment>
<evidence type="ECO:0000256" key="3">
    <source>
        <dbReference type="PIRSR" id="PIRSR000103-1"/>
    </source>
</evidence>
<accession>A0A844A8Y9</accession>
<evidence type="ECO:0000259" key="5">
    <source>
        <dbReference type="Pfam" id="PF14833"/>
    </source>
</evidence>
<organism evidence="6 7">
    <name type="scientific">Rhizobium fredii</name>
    <name type="common">Sinorhizobium fredii</name>
    <dbReference type="NCBI Taxonomy" id="380"/>
    <lineage>
        <taxon>Bacteria</taxon>
        <taxon>Pseudomonadati</taxon>
        <taxon>Pseudomonadota</taxon>
        <taxon>Alphaproteobacteria</taxon>
        <taxon>Hyphomicrobiales</taxon>
        <taxon>Rhizobiaceae</taxon>
        <taxon>Sinorhizobium/Ensifer group</taxon>
        <taxon>Sinorhizobium</taxon>
    </lineage>
</organism>
<dbReference type="PIRSF" id="PIRSF000103">
    <property type="entry name" value="HIBADH"/>
    <property type="match status" value="1"/>
</dbReference>
<feature type="domain" description="3-hydroxyisobutyrate dehydrogenase-like NAD-binding" evidence="5">
    <location>
        <begin position="165"/>
        <end position="284"/>
    </location>
</feature>
<sequence>MQDIGFIGLGAMGAHMARHLIKAGFHLNVFDTNTVSLDMIARLGGKVCGSAAEVGSVSEAVLVCLPTPEIVKRVALGEEGIIHGSRARYYVDHSTTGPSVAREVAEALGERGIVALDGPLAGGVPGAEAGTLSIMVSGGRLAYERLEPAFRSFGRNVVHVGDDVGQGQILKLINNMIVGTNLVVAAEAILFGVKAGLNADVILQMLNASTARSYVTEQILAGRILDRRFDFGFRLELMRKDLRLCASEADAAGAPLLVSTLAKQFYEFAHAHGHATEDMTVVVKELEQLAGAEIARRT</sequence>
<dbReference type="PANTHER" id="PTHR22981">
    <property type="entry name" value="3-HYDROXYISOBUTYRATE DEHYDROGENASE-RELATED"/>
    <property type="match status" value="1"/>
</dbReference>
<dbReference type="SUPFAM" id="SSF51735">
    <property type="entry name" value="NAD(P)-binding Rossmann-fold domains"/>
    <property type="match status" value="1"/>
</dbReference>
<evidence type="ECO:0000256" key="2">
    <source>
        <dbReference type="ARBA" id="ARBA00023027"/>
    </source>
</evidence>
<dbReference type="Pfam" id="PF14833">
    <property type="entry name" value="NAD_binding_11"/>
    <property type="match status" value="1"/>
</dbReference>
<evidence type="ECO:0000313" key="7">
    <source>
        <dbReference type="Proteomes" id="UP000466694"/>
    </source>
</evidence>
<dbReference type="GO" id="GO:0016616">
    <property type="term" value="F:oxidoreductase activity, acting on the CH-OH group of donors, NAD or NADP as acceptor"/>
    <property type="evidence" value="ECO:0007669"/>
    <property type="project" value="TreeGrafter"/>
</dbReference>
<keyword evidence="1" id="KW-0560">Oxidoreductase</keyword>
<keyword evidence="2" id="KW-0520">NAD</keyword>
<evidence type="ECO:0000256" key="1">
    <source>
        <dbReference type="ARBA" id="ARBA00023002"/>
    </source>
</evidence>
<feature type="domain" description="6-phosphogluconate dehydrogenase NADP-binding" evidence="4">
    <location>
        <begin position="3"/>
        <end position="161"/>
    </location>
</feature>
<dbReference type="InterPro" id="IPR015815">
    <property type="entry name" value="HIBADH-related"/>
</dbReference>
<dbReference type="InterPro" id="IPR006115">
    <property type="entry name" value="6PGDH_NADP-bd"/>
</dbReference>
<dbReference type="GO" id="GO:0050661">
    <property type="term" value="F:NADP binding"/>
    <property type="evidence" value="ECO:0007669"/>
    <property type="project" value="InterPro"/>
</dbReference>
<dbReference type="InterPro" id="IPR008927">
    <property type="entry name" value="6-PGluconate_DH-like_C_sf"/>
</dbReference>
<dbReference type="RefSeq" id="WP_037435043.1">
    <property type="nucleotide sequence ID" value="NZ_BJNI01000085.1"/>
</dbReference>
<dbReference type="GO" id="GO:0051287">
    <property type="term" value="F:NAD binding"/>
    <property type="evidence" value="ECO:0007669"/>
    <property type="project" value="InterPro"/>
</dbReference>
<reference evidence="6 7" key="1">
    <citation type="journal article" date="2013" name="Genome Biol.">
        <title>Comparative genomics of the core and accessory genomes of 48 Sinorhizobium strains comprising five genospecies.</title>
        <authorList>
            <person name="Sugawara M."/>
            <person name="Epstein B."/>
            <person name="Badgley B.D."/>
            <person name="Unno T."/>
            <person name="Xu L."/>
            <person name="Reese J."/>
            <person name="Gyaneshwar P."/>
            <person name="Denny R."/>
            <person name="Mudge J."/>
            <person name="Bharti A.K."/>
            <person name="Farmer A.D."/>
            <person name="May G.D."/>
            <person name="Woodward J.E."/>
            <person name="Medigue C."/>
            <person name="Vallenet D."/>
            <person name="Lajus A."/>
            <person name="Rouy Z."/>
            <person name="Martinez-Vaz B."/>
            <person name="Tiffin P."/>
            <person name="Young N.D."/>
            <person name="Sadowsky M.J."/>
        </authorList>
    </citation>
    <scope>NUCLEOTIDE SEQUENCE [LARGE SCALE GENOMIC DNA]</scope>
    <source>
        <strain evidence="6 7">USDA205</strain>
    </source>
</reference>
<name>A0A844A8Y9_RHIFR</name>
<dbReference type="AlphaFoldDB" id="A0A844A8Y9"/>
<dbReference type="InterPro" id="IPR013328">
    <property type="entry name" value="6PGD_dom2"/>
</dbReference>
<dbReference type="InterPro" id="IPR029154">
    <property type="entry name" value="HIBADH-like_NADP-bd"/>
</dbReference>